<dbReference type="Gene3D" id="3.30.559.10">
    <property type="entry name" value="Chloramphenicol acetyltransferase-like domain"/>
    <property type="match status" value="2"/>
</dbReference>
<organism evidence="3 4">
    <name type="scientific">Aspergillus leporis</name>
    <dbReference type="NCBI Taxonomy" id="41062"/>
    <lineage>
        <taxon>Eukaryota</taxon>
        <taxon>Fungi</taxon>
        <taxon>Dikarya</taxon>
        <taxon>Ascomycota</taxon>
        <taxon>Pezizomycotina</taxon>
        <taxon>Eurotiomycetes</taxon>
        <taxon>Eurotiomycetidae</taxon>
        <taxon>Eurotiales</taxon>
        <taxon>Aspergillaceae</taxon>
        <taxon>Aspergillus</taxon>
        <taxon>Aspergillus subgen. Circumdati</taxon>
    </lineage>
</organism>
<dbReference type="AlphaFoldDB" id="A0A5N5WU18"/>
<dbReference type="InterPro" id="IPR051283">
    <property type="entry name" value="Sec_Metabolite_Acyltrans"/>
</dbReference>
<keyword evidence="1" id="KW-0808">Transferase</keyword>
<evidence type="ECO:0000256" key="2">
    <source>
        <dbReference type="ARBA" id="ARBA00023315"/>
    </source>
</evidence>
<protein>
    <recommendedName>
        <fullName evidence="5">Transferase family-domain-containing protein</fullName>
    </recommendedName>
</protein>
<dbReference type="OrthoDB" id="1862401at2759"/>
<evidence type="ECO:0000256" key="1">
    <source>
        <dbReference type="ARBA" id="ARBA00022679"/>
    </source>
</evidence>
<dbReference type="PANTHER" id="PTHR31896:SF64">
    <property type="entry name" value="TRICHOTHECENE 3-O-ACETYLTRANSFERASE"/>
    <property type="match status" value="1"/>
</dbReference>
<evidence type="ECO:0000313" key="3">
    <source>
        <dbReference type="EMBL" id="KAB8072046.1"/>
    </source>
</evidence>
<keyword evidence="2" id="KW-0012">Acyltransferase</keyword>
<reference evidence="3 4" key="1">
    <citation type="submission" date="2019-04" db="EMBL/GenBank/DDBJ databases">
        <title>Friends and foes A comparative genomics study of 23 Aspergillus species from section Flavi.</title>
        <authorList>
            <consortium name="DOE Joint Genome Institute"/>
            <person name="Kjaerbolling I."/>
            <person name="Vesth T."/>
            <person name="Frisvad J.C."/>
            <person name="Nybo J.L."/>
            <person name="Theobald S."/>
            <person name="Kildgaard S."/>
            <person name="Isbrandt T."/>
            <person name="Kuo A."/>
            <person name="Sato A."/>
            <person name="Lyhne E.K."/>
            <person name="Kogle M.E."/>
            <person name="Wiebenga A."/>
            <person name="Kun R.S."/>
            <person name="Lubbers R.J."/>
            <person name="Makela M.R."/>
            <person name="Barry K."/>
            <person name="Chovatia M."/>
            <person name="Clum A."/>
            <person name="Daum C."/>
            <person name="Haridas S."/>
            <person name="He G."/>
            <person name="LaButti K."/>
            <person name="Lipzen A."/>
            <person name="Mondo S."/>
            <person name="Riley R."/>
            <person name="Salamov A."/>
            <person name="Simmons B.A."/>
            <person name="Magnuson J.K."/>
            <person name="Henrissat B."/>
            <person name="Mortensen U.H."/>
            <person name="Larsen T.O."/>
            <person name="Devries R.P."/>
            <person name="Grigoriev I.V."/>
            <person name="Machida M."/>
            <person name="Baker S.E."/>
            <person name="Andersen M.R."/>
        </authorList>
    </citation>
    <scope>NUCLEOTIDE SEQUENCE [LARGE SCALE GENOMIC DNA]</scope>
    <source>
        <strain evidence="3 4">CBS 151.66</strain>
    </source>
</reference>
<proteinExistence type="predicted"/>
<dbReference type="EMBL" id="ML732256">
    <property type="protein sequence ID" value="KAB8072046.1"/>
    <property type="molecule type" value="Genomic_DNA"/>
</dbReference>
<dbReference type="InterPro" id="IPR023213">
    <property type="entry name" value="CAT-like_dom_sf"/>
</dbReference>
<evidence type="ECO:0008006" key="5">
    <source>
        <dbReference type="Google" id="ProtNLM"/>
    </source>
</evidence>
<gene>
    <name evidence="3" type="ORF">BDV29DRAFT_158884</name>
</gene>
<dbReference type="Proteomes" id="UP000326565">
    <property type="component" value="Unassembled WGS sequence"/>
</dbReference>
<evidence type="ECO:0000313" key="4">
    <source>
        <dbReference type="Proteomes" id="UP000326565"/>
    </source>
</evidence>
<dbReference type="GO" id="GO:0016746">
    <property type="term" value="F:acyltransferase activity"/>
    <property type="evidence" value="ECO:0007669"/>
    <property type="project" value="UniProtKB-KW"/>
</dbReference>
<name>A0A5N5WU18_9EURO</name>
<sequence>MASEFISTDDAPSAFVWQSVLRARLPWLSVSNSATLGRAVHVRKYFGISETYIGLVQHMAYNNDTLQGLLDKPLGTWALATHIHRLSDKSSVSVGAGINPSMDVMIGSWASVNCFDLNFGFGVGKPEAVRRPQFAPFECLIFFAEDAGWGDYCCISLREEDMERLAVDEEFGKFAKFIP</sequence>
<accession>A0A5N5WU18</accession>
<dbReference type="PANTHER" id="PTHR31896">
    <property type="entry name" value="FAMILY REGULATORY PROTEIN, PUTATIVE (AFU_ORTHOLOGUE AFUA_3G14730)-RELATED"/>
    <property type="match status" value="1"/>
</dbReference>
<keyword evidence="4" id="KW-1185">Reference proteome</keyword>